<proteinExistence type="predicted"/>
<feature type="region of interest" description="Disordered" evidence="1">
    <location>
        <begin position="52"/>
        <end position="72"/>
    </location>
</feature>
<protein>
    <submittedName>
        <fullName evidence="2">Uncharacterized protein</fullName>
    </submittedName>
</protein>
<evidence type="ECO:0000256" key="1">
    <source>
        <dbReference type="SAM" id="MobiDB-lite"/>
    </source>
</evidence>
<gene>
    <name evidence="2" type="ORF">ACOF00016_LOCUS6690</name>
</gene>
<accession>A0A7S3L2M2</accession>
<evidence type="ECO:0000313" key="2">
    <source>
        <dbReference type="EMBL" id="CAE0408990.1"/>
    </source>
</evidence>
<organism evidence="2">
    <name type="scientific">Amphora coffeiformis</name>
    <dbReference type="NCBI Taxonomy" id="265554"/>
    <lineage>
        <taxon>Eukaryota</taxon>
        <taxon>Sar</taxon>
        <taxon>Stramenopiles</taxon>
        <taxon>Ochrophyta</taxon>
        <taxon>Bacillariophyta</taxon>
        <taxon>Bacillariophyceae</taxon>
        <taxon>Bacillariophycidae</taxon>
        <taxon>Thalassiophysales</taxon>
        <taxon>Catenulaceae</taxon>
        <taxon>Amphora</taxon>
    </lineage>
</organism>
<dbReference type="AlphaFoldDB" id="A0A7S3L2M2"/>
<dbReference type="EMBL" id="HBIM01007871">
    <property type="protein sequence ID" value="CAE0408990.1"/>
    <property type="molecule type" value="Transcribed_RNA"/>
</dbReference>
<name>A0A7S3L2M2_9STRA</name>
<reference evidence="2" key="1">
    <citation type="submission" date="2021-01" db="EMBL/GenBank/DDBJ databases">
        <authorList>
            <person name="Corre E."/>
            <person name="Pelletier E."/>
            <person name="Niang G."/>
            <person name="Scheremetjew M."/>
            <person name="Finn R."/>
            <person name="Kale V."/>
            <person name="Holt S."/>
            <person name="Cochrane G."/>
            <person name="Meng A."/>
            <person name="Brown T."/>
            <person name="Cohen L."/>
        </authorList>
    </citation>
    <scope>NUCLEOTIDE SEQUENCE</scope>
    <source>
        <strain evidence="2">CCMP127</strain>
    </source>
</reference>
<sequence length="340" mass="39551">MEDRMKRRPRQRRRQGRSVIALALLFVTVFLLFGGRGSIVYPTATSTVKSKTPLEKQQLLSSTPPPPPPKLSTPRHVVFSSYKCGFFDCSPVRRAAEHNSRQQWQNMSSNVLFLDFSNTSQYPLLQVNEFGVPVFRSFFRQAETLVPEARSYTYVNGDILPEPTFFQTVDAWLEQQQQQQPQQQLEHFLMVGQRTNVDWQAQYKVQDFDQHFQRGELFVEYAEDYFVVSHGTIAWDEIPPFVIGRRAYDNWLVAFAHFHPNISLIDMTRTARVIHQTDEDGNVAHGGNMKKNKADSEYNVQFLEERNKYYVKYGSISIAEYASYWDPDHETILFQRNGQG</sequence>